<dbReference type="NCBIfam" id="TIGR02123">
    <property type="entry name" value="TRAP_fused"/>
    <property type="match status" value="1"/>
</dbReference>
<keyword evidence="4" id="KW-1185">Reference proteome</keyword>
<dbReference type="InterPro" id="IPR011853">
    <property type="entry name" value="TRAP_DctM-Dct_fused"/>
</dbReference>
<feature type="transmembrane region" description="Helical" evidence="1">
    <location>
        <begin position="405"/>
        <end position="428"/>
    </location>
</feature>
<evidence type="ECO:0000313" key="3">
    <source>
        <dbReference type="EMBL" id="QDI90351.1"/>
    </source>
</evidence>
<name>A0A514LGF4_9BACI</name>
<evidence type="ECO:0000313" key="4">
    <source>
        <dbReference type="Proteomes" id="UP000319756"/>
    </source>
</evidence>
<accession>A0A514LGF4</accession>
<feature type="domain" description="TRAP C4-dicarboxylate transport system permease DctM subunit" evidence="2">
    <location>
        <begin position="113"/>
        <end position="546"/>
    </location>
</feature>
<feature type="transmembrane region" description="Helical" evidence="1">
    <location>
        <begin position="128"/>
        <end position="151"/>
    </location>
</feature>
<sequence>MVNRIHGPWKVIVIIATLLGVFLSVNHVFYLRLFGFAPLQNEYLYYLLAAFMSISFLVLPAKKTDTSIRYYDVIAFALTLVATMFLGLNSERIILEGWDWVAPVLPTVAAVVLWALVLEILRRAGGKILFAICGLISVYPLFANVIPVYFLQGHSFDFITLANNHIMSTNSVLGVPLDTVGTLVVGFLVFGVILTHTGGGAFFFKLAQSVFGSQRGGEAKVSVAGSAFFGMLSGSAISNVVTTGQMTIPAMKKSGYDSEYAAAVEATSSTGGTIAPPIMGSAAFIMASFVGVAYLEIVVAAAIPAALYFIAVFLQVDGYAAKHDLRGIPKRELPPLLKTLSEGWIYLASMVALILVLVFIQSEGQAPYYASALILILAMLRKSTRFSFKKLGDMIADTGKVLGEIISLIAGVGLIVGAFSATGVSFSFSRELVMMAGDNLLLLLIAGAITSFILGMGMTVSASYIFLAIVLAPALVGVGVDPIAAHLFVLYWATASYITPPVALAAFTASGIANSNPLRTSIVSTKLGIVTFFIPFFIVYQPALIWSGTMTESLLSIGTASVGVFLIGSALQGYLIGYGSMTMIHRALFSIGGITMLVPNIAVNIAVVSLLIIFYFITYSRKKLLKDNATEENVSQ</sequence>
<feature type="transmembrane region" description="Helical" evidence="1">
    <location>
        <begin position="588"/>
        <end position="617"/>
    </location>
</feature>
<feature type="transmembrane region" description="Helical" evidence="1">
    <location>
        <begin position="440"/>
        <end position="457"/>
    </location>
</feature>
<feature type="transmembrane region" description="Helical" evidence="1">
    <location>
        <begin position="180"/>
        <end position="204"/>
    </location>
</feature>
<feature type="transmembrane region" description="Helical" evidence="1">
    <location>
        <begin position="464"/>
        <end position="491"/>
    </location>
</feature>
<feature type="transmembrane region" description="Helical" evidence="1">
    <location>
        <begin position="366"/>
        <end position="384"/>
    </location>
</feature>
<evidence type="ECO:0000259" key="2">
    <source>
        <dbReference type="Pfam" id="PF06808"/>
    </source>
</evidence>
<dbReference type="PANTHER" id="PTHR43849:SF2">
    <property type="entry name" value="BLL3936 PROTEIN"/>
    <property type="match status" value="1"/>
</dbReference>
<feature type="transmembrane region" description="Helical" evidence="1">
    <location>
        <begin position="68"/>
        <end position="88"/>
    </location>
</feature>
<dbReference type="Pfam" id="PF06808">
    <property type="entry name" value="DctM"/>
    <property type="match status" value="1"/>
</dbReference>
<dbReference type="EMBL" id="CP035485">
    <property type="protein sequence ID" value="QDI90351.1"/>
    <property type="molecule type" value="Genomic_DNA"/>
</dbReference>
<feature type="transmembrane region" description="Helical" evidence="1">
    <location>
        <begin position="43"/>
        <end position="61"/>
    </location>
</feature>
<dbReference type="AlphaFoldDB" id="A0A514LGF4"/>
<feature type="transmembrane region" description="Helical" evidence="1">
    <location>
        <begin position="497"/>
        <end position="515"/>
    </location>
</feature>
<feature type="transmembrane region" description="Helical" evidence="1">
    <location>
        <begin position="12"/>
        <end position="31"/>
    </location>
</feature>
<reference evidence="4" key="1">
    <citation type="submission" date="2019-01" db="EMBL/GenBank/DDBJ databases">
        <title>Genomic analysis of Salicibibacter sp. NKC3-5.</title>
        <authorList>
            <person name="Oh Y.J."/>
        </authorList>
    </citation>
    <scope>NUCLEOTIDE SEQUENCE [LARGE SCALE GENOMIC DNA]</scope>
    <source>
        <strain evidence="4">NKC3-5</strain>
    </source>
</reference>
<keyword evidence="1" id="KW-0472">Membrane</keyword>
<feature type="transmembrane region" description="Helical" evidence="1">
    <location>
        <begin position="554"/>
        <end position="576"/>
    </location>
</feature>
<evidence type="ECO:0000256" key="1">
    <source>
        <dbReference type="SAM" id="Phobius"/>
    </source>
</evidence>
<keyword evidence="1" id="KW-1133">Transmembrane helix</keyword>
<feature type="transmembrane region" description="Helical" evidence="1">
    <location>
        <begin position="343"/>
        <end position="360"/>
    </location>
</feature>
<dbReference type="KEGG" id="sale:EPH95_03475"/>
<feature type="transmembrane region" description="Helical" evidence="1">
    <location>
        <begin position="527"/>
        <end position="548"/>
    </location>
</feature>
<dbReference type="InterPro" id="IPR010656">
    <property type="entry name" value="DctM"/>
</dbReference>
<dbReference type="PANTHER" id="PTHR43849">
    <property type="entry name" value="BLL3936 PROTEIN"/>
    <property type="match status" value="1"/>
</dbReference>
<feature type="transmembrane region" description="Helical" evidence="1">
    <location>
        <begin position="301"/>
        <end position="322"/>
    </location>
</feature>
<proteinExistence type="predicted"/>
<dbReference type="Proteomes" id="UP000319756">
    <property type="component" value="Chromosome"/>
</dbReference>
<gene>
    <name evidence="3" type="ORF">EPH95_03475</name>
</gene>
<organism evidence="3 4">
    <name type="scientific">Salicibibacter halophilus</name>
    <dbReference type="NCBI Taxonomy" id="2502791"/>
    <lineage>
        <taxon>Bacteria</taxon>
        <taxon>Bacillati</taxon>
        <taxon>Bacillota</taxon>
        <taxon>Bacilli</taxon>
        <taxon>Bacillales</taxon>
        <taxon>Bacillaceae</taxon>
        <taxon>Salicibibacter</taxon>
    </lineage>
</organism>
<protein>
    <submittedName>
        <fullName evidence="3">TRAP transporter fused permease subunit</fullName>
    </submittedName>
</protein>
<feature type="transmembrane region" description="Helical" evidence="1">
    <location>
        <begin position="100"/>
        <end position="121"/>
    </location>
</feature>
<keyword evidence="1" id="KW-0812">Transmembrane</keyword>